<comment type="caution">
    <text evidence="1">The sequence shown here is derived from an EMBL/GenBank/DDBJ whole genome shotgun (WGS) entry which is preliminary data.</text>
</comment>
<proteinExistence type="predicted"/>
<accession>A0A0F9CWF8</accession>
<dbReference type="EMBL" id="LAZR01042239">
    <property type="protein sequence ID" value="KKL10006.1"/>
    <property type="molecule type" value="Genomic_DNA"/>
</dbReference>
<name>A0A0F9CWF8_9ZZZZ</name>
<organism evidence="1">
    <name type="scientific">marine sediment metagenome</name>
    <dbReference type="NCBI Taxonomy" id="412755"/>
    <lineage>
        <taxon>unclassified sequences</taxon>
        <taxon>metagenomes</taxon>
        <taxon>ecological metagenomes</taxon>
    </lineage>
</organism>
<evidence type="ECO:0000313" key="1">
    <source>
        <dbReference type="EMBL" id="KKL10006.1"/>
    </source>
</evidence>
<feature type="non-terminal residue" evidence="1">
    <location>
        <position position="1"/>
    </location>
</feature>
<gene>
    <name evidence="1" type="ORF">LCGC14_2560180</name>
</gene>
<sequence length="92" mass="10849">ENSQPAHYLYTYLGYKIELRFNKEWAAICPHFGIQIKFLHGKPNVIRARLDRWLLDYIEDVVRPLPAVLELAQRHDCTIPEARAIFDERASQ</sequence>
<dbReference type="AlphaFoldDB" id="A0A0F9CWF8"/>
<protein>
    <submittedName>
        <fullName evidence="1">Uncharacterized protein</fullName>
    </submittedName>
</protein>
<reference evidence="1" key="1">
    <citation type="journal article" date="2015" name="Nature">
        <title>Complex archaea that bridge the gap between prokaryotes and eukaryotes.</title>
        <authorList>
            <person name="Spang A."/>
            <person name="Saw J.H."/>
            <person name="Jorgensen S.L."/>
            <person name="Zaremba-Niedzwiedzka K."/>
            <person name="Martijn J."/>
            <person name="Lind A.E."/>
            <person name="van Eijk R."/>
            <person name="Schleper C."/>
            <person name="Guy L."/>
            <person name="Ettema T.J."/>
        </authorList>
    </citation>
    <scope>NUCLEOTIDE SEQUENCE</scope>
</reference>